<keyword evidence="6" id="KW-1185">Reference proteome</keyword>
<gene>
    <name evidence="5" type="ORF">AK812_SmicGene39405</name>
</gene>
<comment type="caution">
    <text evidence="5">The sequence shown here is derived from an EMBL/GenBank/DDBJ whole genome shotgun (WGS) entry which is preliminary data.</text>
</comment>
<dbReference type="Pfam" id="PF00004">
    <property type="entry name" value="AAA"/>
    <property type="match status" value="1"/>
</dbReference>
<evidence type="ECO:0000256" key="1">
    <source>
        <dbReference type="ARBA" id="ARBA00006914"/>
    </source>
</evidence>
<dbReference type="GO" id="GO:0016887">
    <property type="term" value="F:ATP hydrolysis activity"/>
    <property type="evidence" value="ECO:0007669"/>
    <property type="project" value="InterPro"/>
</dbReference>
<dbReference type="InterPro" id="IPR003593">
    <property type="entry name" value="AAA+_ATPase"/>
</dbReference>
<evidence type="ECO:0000313" key="6">
    <source>
        <dbReference type="Proteomes" id="UP000186817"/>
    </source>
</evidence>
<dbReference type="Gene3D" id="3.40.50.300">
    <property type="entry name" value="P-loop containing nucleotide triphosphate hydrolases"/>
    <property type="match status" value="1"/>
</dbReference>
<dbReference type="OrthoDB" id="10042665at2759"/>
<reference evidence="5 6" key="1">
    <citation type="submission" date="2016-02" db="EMBL/GenBank/DDBJ databases">
        <title>Genome analysis of coral dinoflagellate symbionts highlights evolutionary adaptations to a symbiotic lifestyle.</title>
        <authorList>
            <person name="Aranda M."/>
            <person name="Li Y."/>
            <person name="Liew Y.J."/>
            <person name="Baumgarten S."/>
            <person name="Simakov O."/>
            <person name="Wilson M."/>
            <person name="Piel J."/>
            <person name="Ashoor H."/>
            <person name="Bougouffa S."/>
            <person name="Bajic V.B."/>
            <person name="Ryu T."/>
            <person name="Ravasi T."/>
            <person name="Bayer T."/>
            <person name="Micklem G."/>
            <person name="Kim H."/>
            <person name="Bhak J."/>
            <person name="Lajeunesse T.C."/>
            <person name="Voolstra C.R."/>
        </authorList>
    </citation>
    <scope>NUCLEOTIDE SEQUENCE [LARGE SCALE GENOMIC DNA]</scope>
    <source>
        <strain evidence="5 6">CCMP2467</strain>
    </source>
</reference>
<keyword evidence="2" id="KW-0547">Nucleotide-binding</keyword>
<evidence type="ECO:0000256" key="3">
    <source>
        <dbReference type="ARBA" id="ARBA00022840"/>
    </source>
</evidence>
<dbReference type="InterPro" id="IPR027417">
    <property type="entry name" value="P-loop_NTPase"/>
</dbReference>
<dbReference type="Proteomes" id="UP000186817">
    <property type="component" value="Unassembled WGS sequence"/>
</dbReference>
<organism evidence="5 6">
    <name type="scientific">Symbiodinium microadriaticum</name>
    <name type="common">Dinoflagellate</name>
    <name type="synonym">Zooxanthella microadriatica</name>
    <dbReference type="NCBI Taxonomy" id="2951"/>
    <lineage>
        <taxon>Eukaryota</taxon>
        <taxon>Sar</taxon>
        <taxon>Alveolata</taxon>
        <taxon>Dinophyceae</taxon>
        <taxon>Suessiales</taxon>
        <taxon>Symbiodiniaceae</taxon>
        <taxon>Symbiodinium</taxon>
    </lineage>
</organism>
<evidence type="ECO:0000259" key="4">
    <source>
        <dbReference type="SMART" id="SM00382"/>
    </source>
</evidence>
<dbReference type="InterPro" id="IPR003959">
    <property type="entry name" value="ATPase_AAA_core"/>
</dbReference>
<evidence type="ECO:0000256" key="2">
    <source>
        <dbReference type="ARBA" id="ARBA00022741"/>
    </source>
</evidence>
<dbReference type="CDD" id="cd19481">
    <property type="entry name" value="RecA-like_protease"/>
    <property type="match status" value="1"/>
</dbReference>
<dbReference type="EMBL" id="LSRX01001403">
    <property type="protein sequence ID" value="OLP80210.1"/>
    <property type="molecule type" value="Genomic_DNA"/>
</dbReference>
<accession>A0A1Q9CB98</accession>
<proteinExistence type="inferred from homology"/>
<dbReference type="GO" id="GO:0005524">
    <property type="term" value="F:ATP binding"/>
    <property type="evidence" value="ECO:0007669"/>
    <property type="project" value="UniProtKB-KW"/>
</dbReference>
<dbReference type="InterPro" id="IPR050221">
    <property type="entry name" value="26S_Proteasome_ATPase"/>
</dbReference>
<dbReference type="PANTHER" id="PTHR23073">
    <property type="entry name" value="26S PROTEASOME REGULATORY SUBUNIT"/>
    <property type="match status" value="1"/>
</dbReference>
<evidence type="ECO:0000313" key="5">
    <source>
        <dbReference type="EMBL" id="OLP80210.1"/>
    </source>
</evidence>
<keyword evidence="3" id="KW-0067">ATP-binding</keyword>
<feature type="domain" description="AAA+ ATPase" evidence="4">
    <location>
        <begin position="190"/>
        <end position="336"/>
    </location>
</feature>
<comment type="similarity">
    <text evidence="1">Belongs to the AAA ATPase family.</text>
</comment>
<dbReference type="SUPFAM" id="SSF52540">
    <property type="entry name" value="P-loop containing nucleoside triphosphate hydrolases"/>
    <property type="match status" value="1"/>
</dbReference>
<protein>
    <submittedName>
        <fullName evidence="5">Putative AAA family ATPase y4kL</fullName>
    </submittedName>
</protein>
<name>A0A1Q9CB98_SYMMI</name>
<sequence length="456" mass="51326">MSVDYTSCPIPVPGCGRKSSQLPSPRAMGTRIYMRASDGTKGPLRDVVERQKLEAYIRTYGDFDDLWMPWKAADLRPFGFVTFKESAAARGFVEWSPHKVPEAEVEIIAKWGHGAKKAKANGSLSASNGLEGMLQPLEVDADVSLEKYHAGPEQKRDIFTSILRSQDPSHQERLARSSRLIRGREVRKSKPRLHLFCGPPATGKTQAMKVIAAEAGLKAFQMKLGEVGYDSPTAFQDSLKEVDKMASGPNGVGVAVIIDEAEQIFSRRSDMQSAFSVKVEGKKEIVRAFLEWTDGLQSRPRDAKPIVIVLSTNLRDSIDEAVQSRVGKIINFSRPTFAQCKQHFAANAPKVRRWHWLLAASSRLLFMDFRELEAVHDLVCERDAEKSEVEGPQGEVTAFSDYLPAIRSVWLQRRRAGWKLMDVLSPIIWKLPYFSYHMRVVREEADRIRQGLRARL</sequence>
<dbReference type="SMART" id="SM00382">
    <property type="entry name" value="AAA"/>
    <property type="match status" value="1"/>
</dbReference>
<dbReference type="AlphaFoldDB" id="A0A1Q9CB98"/>